<dbReference type="Pfam" id="PF00379">
    <property type="entry name" value="Chitin_bind_4"/>
    <property type="match status" value="1"/>
</dbReference>
<keyword evidence="3" id="KW-0732">Signal</keyword>
<evidence type="ECO:0000256" key="1">
    <source>
        <dbReference type="ARBA" id="ARBA00022460"/>
    </source>
</evidence>
<evidence type="ECO:0000256" key="2">
    <source>
        <dbReference type="PROSITE-ProRule" id="PRU00497"/>
    </source>
</evidence>
<reference evidence="4" key="1">
    <citation type="journal article" date="2021" name="Sci. Adv.">
        <title>The American lobster genome reveals insights on longevity, neural, and immune adaptations.</title>
        <authorList>
            <person name="Polinski J.M."/>
            <person name="Zimin A.V."/>
            <person name="Clark K.F."/>
            <person name="Kohn A.B."/>
            <person name="Sadowski N."/>
            <person name="Timp W."/>
            <person name="Ptitsyn A."/>
            <person name="Khanna P."/>
            <person name="Romanova D.Y."/>
            <person name="Williams P."/>
            <person name="Greenwood S.J."/>
            <person name="Moroz L.L."/>
            <person name="Walt D.R."/>
            <person name="Bodnar A.G."/>
        </authorList>
    </citation>
    <scope>NUCLEOTIDE SEQUENCE</scope>
    <source>
        <tissue evidence="4">Heart &amp; testis</tissue>
    </source>
</reference>
<dbReference type="GO" id="GO:0031012">
    <property type="term" value="C:extracellular matrix"/>
    <property type="evidence" value="ECO:0007669"/>
    <property type="project" value="TreeGrafter"/>
</dbReference>
<dbReference type="InterPro" id="IPR000618">
    <property type="entry name" value="Insect_cuticle"/>
</dbReference>
<organism evidence="4 5">
    <name type="scientific">Homarus americanus</name>
    <name type="common">American lobster</name>
    <dbReference type="NCBI Taxonomy" id="6706"/>
    <lineage>
        <taxon>Eukaryota</taxon>
        <taxon>Metazoa</taxon>
        <taxon>Ecdysozoa</taxon>
        <taxon>Arthropoda</taxon>
        <taxon>Crustacea</taxon>
        <taxon>Multicrustacea</taxon>
        <taxon>Malacostraca</taxon>
        <taxon>Eumalacostraca</taxon>
        <taxon>Eucarida</taxon>
        <taxon>Decapoda</taxon>
        <taxon>Pleocyemata</taxon>
        <taxon>Astacidea</taxon>
        <taxon>Nephropoidea</taxon>
        <taxon>Nephropidae</taxon>
        <taxon>Homarus</taxon>
    </lineage>
</organism>
<dbReference type="EMBL" id="JAHLQT010022636">
    <property type="protein sequence ID" value="KAG7166362.1"/>
    <property type="molecule type" value="Genomic_DNA"/>
</dbReference>
<dbReference type="GO" id="GO:0005615">
    <property type="term" value="C:extracellular space"/>
    <property type="evidence" value="ECO:0007669"/>
    <property type="project" value="TreeGrafter"/>
</dbReference>
<protein>
    <submittedName>
        <fullName evidence="4">Pro-resilin-like 43</fullName>
    </submittedName>
</protein>
<accession>A0A8J5JYP5</accession>
<dbReference type="GO" id="GO:0042302">
    <property type="term" value="F:structural constituent of cuticle"/>
    <property type="evidence" value="ECO:0007669"/>
    <property type="project" value="UniProtKB-UniRule"/>
</dbReference>
<dbReference type="AlphaFoldDB" id="A0A8J5JYP5"/>
<dbReference type="PANTHER" id="PTHR12236">
    <property type="entry name" value="STRUCTURAL CONTITUENT OF CUTICLE"/>
    <property type="match status" value="1"/>
</dbReference>
<keyword evidence="5" id="KW-1185">Reference proteome</keyword>
<dbReference type="PROSITE" id="PS51155">
    <property type="entry name" value="CHIT_BIND_RR_2"/>
    <property type="match status" value="1"/>
</dbReference>
<keyword evidence="1 2" id="KW-0193">Cuticle</keyword>
<feature type="chain" id="PRO_5035258367" evidence="3">
    <location>
        <begin position="16"/>
        <end position="230"/>
    </location>
</feature>
<gene>
    <name evidence="4" type="ORF">Hamer_G011198</name>
</gene>
<comment type="caution">
    <text evidence="4">The sequence shown here is derived from an EMBL/GenBank/DDBJ whole genome shotgun (WGS) entry which is preliminary data.</text>
</comment>
<evidence type="ECO:0000313" key="4">
    <source>
        <dbReference type="EMBL" id="KAG7166362.1"/>
    </source>
</evidence>
<dbReference type="InterPro" id="IPR051217">
    <property type="entry name" value="Insect_Cuticle_Struc_Prot"/>
</dbReference>
<dbReference type="Proteomes" id="UP000747542">
    <property type="component" value="Unassembled WGS sequence"/>
</dbReference>
<evidence type="ECO:0000256" key="3">
    <source>
        <dbReference type="SAM" id="SignalP"/>
    </source>
</evidence>
<dbReference type="PANTHER" id="PTHR12236:SF79">
    <property type="entry name" value="CUTICULAR PROTEIN 50CB-RELATED"/>
    <property type="match status" value="1"/>
</dbReference>
<sequence>MKAALLLPLVASVVAAPGGPNPFFGYNPTPAPPQESISSYTSISSFARAYKLPEFIRPASSSESTTFIKPLLLNKPVLSPQSATFKRPALSLRPVSLSQPVILQKPVLLDHQPVLPQPLPLNQPEASSIKPAATNKSPTYYNPVTSYEAPVNYNYDWSVKDDYSENDFTHQETRDGDHTRGSYSVLLPDGRLQTVTYYVDGDSGYVAEVTYRQVKYPAPQPAYIPTYTYG</sequence>
<name>A0A8J5JYP5_HOMAM</name>
<evidence type="ECO:0000313" key="5">
    <source>
        <dbReference type="Proteomes" id="UP000747542"/>
    </source>
</evidence>
<feature type="signal peptide" evidence="3">
    <location>
        <begin position="1"/>
        <end position="15"/>
    </location>
</feature>
<proteinExistence type="predicted"/>